<gene>
    <name evidence="1" type="ORF">HPB48_026982</name>
</gene>
<evidence type="ECO:0000313" key="2">
    <source>
        <dbReference type="Proteomes" id="UP000821853"/>
    </source>
</evidence>
<comment type="caution">
    <text evidence="1">The sequence shown here is derived from an EMBL/GenBank/DDBJ whole genome shotgun (WGS) entry which is preliminary data.</text>
</comment>
<dbReference type="AlphaFoldDB" id="A0A9J6H2M9"/>
<keyword evidence="2" id="KW-1185">Reference proteome</keyword>
<dbReference type="VEuPathDB" id="VectorBase:HLOH_045114"/>
<evidence type="ECO:0000313" key="1">
    <source>
        <dbReference type="EMBL" id="KAH9384951.1"/>
    </source>
</evidence>
<dbReference type="EMBL" id="JABSTR010003539">
    <property type="protein sequence ID" value="KAH9384951.1"/>
    <property type="molecule type" value="Genomic_DNA"/>
</dbReference>
<reference evidence="1 2" key="1">
    <citation type="journal article" date="2020" name="Cell">
        <title>Large-Scale Comparative Analyses of Tick Genomes Elucidate Their Genetic Diversity and Vector Capacities.</title>
        <authorList>
            <consortium name="Tick Genome and Microbiome Consortium (TIGMIC)"/>
            <person name="Jia N."/>
            <person name="Wang J."/>
            <person name="Shi W."/>
            <person name="Du L."/>
            <person name="Sun Y."/>
            <person name="Zhan W."/>
            <person name="Jiang J.F."/>
            <person name="Wang Q."/>
            <person name="Zhang B."/>
            <person name="Ji P."/>
            <person name="Bell-Sakyi L."/>
            <person name="Cui X.M."/>
            <person name="Yuan T.T."/>
            <person name="Jiang B.G."/>
            <person name="Yang W.F."/>
            <person name="Lam T.T."/>
            <person name="Chang Q.C."/>
            <person name="Ding S.J."/>
            <person name="Wang X.J."/>
            <person name="Zhu J.G."/>
            <person name="Ruan X.D."/>
            <person name="Zhao L."/>
            <person name="Wei J.T."/>
            <person name="Ye R.Z."/>
            <person name="Que T.C."/>
            <person name="Du C.H."/>
            <person name="Zhou Y.H."/>
            <person name="Cheng J.X."/>
            <person name="Dai P.F."/>
            <person name="Guo W.B."/>
            <person name="Han X.H."/>
            <person name="Huang E.J."/>
            <person name="Li L.F."/>
            <person name="Wei W."/>
            <person name="Gao Y.C."/>
            <person name="Liu J.Z."/>
            <person name="Shao H.Z."/>
            <person name="Wang X."/>
            <person name="Wang C.C."/>
            <person name="Yang T.C."/>
            <person name="Huo Q.B."/>
            <person name="Li W."/>
            <person name="Chen H.Y."/>
            <person name="Chen S.E."/>
            <person name="Zhou L.G."/>
            <person name="Ni X.B."/>
            <person name="Tian J.H."/>
            <person name="Sheng Y."/>
            <person name="Liu T."/>
            <person name="Pan Y.S."/>
            <person name="Xia L.Y."/>
            <person name="Li J."/>
            <person name="Zhao F."/>
            <person name="Cao W.C."/>
        </authorList>
    </citation>
    <scope>NUCLEOTIDE SEQUENCE [LARGE SCALE GENOMIC DNA]</scope>
    <source>
        <strain evidence="1">HaeL-2018</strain>
    </source>
</reference>
<dbReference type="InterPro" id="IPR043502">
    <property type="entry name" value="DNA/RNA_pol_sf"/>
</dbReference>
<protein>
    <submittedName>
        <fullName evidence="1">Uncharacterized protein</fullName>
    </submittedName>
</protein>
<dbReference type="OrthoDB" id="8354539at2759"/>
<dbReference type="SUPFAM" id="SSF56672">
    <property type="entry name" value="DNA/RNA polymerases"/>
    <property type="match status" value="1"/>
</dbReference>
<name>A0A9J6H2M9_HAELO</name>
<proteinExistence type="predicted"/>
<sequence>MIWGRLQLGEYSLPYDFASFDHQPTTAEVMAFQRTTNGFPWRLTQSHQRTDFEEVTANLLAGFQQATLTSPPSFGAQHTFQVTGGLMSGLRSTSCVGSGWNAIFGQFSTKLIYDVRAGQVQPKVWQLVCGDDTQVVGASYHDVLAIKLG</sequence>
<organism evidence="1 2">
    <name type="scientific">Haemaphysalis longicornis</name>
    <name type="common">Bush tick</name>
    <dbReference type="NCBI Taxonomy" id="44386"/>
    <lineage>
        <taxon>Eukaryota</taxon>
        <taxon>Metazoa</taxon>
        <taxon>Ecdysozoa</taxon>
        <taxon>Arthropoda</taxon>
        <taxon>Chelicerata</taxon>
        <taxon>Arachnida</taxon>
        <taxon>Acari</taxon>
        <taxon>Parasitiformes</taxon>
        <taxon>Ixodida</taxon>
        <taxon>Ixodoidea</taxon>
        <taxon>Ixodidae</taxon>
        <taxon>Haemaphysalinae</taxon>
        <taxon>Haemaphysalis</taxon>
    </lineage>
</organism>
<accession>A0A9J6H2M9</accession>
<dbReference type="Proteomes" id="UP000821853">
    <property type="component" value="Unassembled WGS sequence"/>
</dbReference>
<dbReference type="GO" id="GO:0071897">
    <property type="term" value="P:DNA biosynthetic process"/>
    <property type="evidence" value="ECO:0007669"/>
    <property type="project" value="UniProtKB-ARBA"/>
</dbReference>